<dbReference type="AlphaFoldDB" id="A0A448YLU4"/>
<feature type="transmembrane region" description="Helical" evidence="2">
    <location>
        <begin position="60"/>
        <end position="81"/>
    </location>
</feature>
<evidence type="ECO:0000313" key="3">
    <source>
        <dbReference type="EMBL" id="VEU21838.1"/>
    </source>
</evidence>
<dbReference type="EMBL" id="CAACVR010000013">
    <property type="protein sequence ID" value="VEU21838.1"/>
    <property type="molecule type" value="Genomic_DNA"/>
</dbReference>
<dbReference type="InParanoid" id="A0A448YLU4"/>
<feature type="region of interest" description="Disordered" evidence="1">
    <location>
        <begin position="172"/>
        <end position="196"/>
    </location>
</feature>
<feature type="compositionally biased region" description="Low complexity" evidence="1">
    <location>
        <begin position="182"/>
        <end position="196"/>
    </location>
</feature>
<evidence type="ECO:0000256" key="2">
    <source>
        <dbReference type="SAM" id="Phobius"/>
    </source>
</evidence>
<evidence type="ECO:0000313" key="4">
    <source>
        <dbReference type="Proteomes" id="UP000290900"/>
    </source>
</evidence>
<feature type="region of interest" description="Disordered" evidence="1">
    <location>
        <begin position="302"/>
        <end position="375"/>
    </location>
</feature>
<dbReference type="Proteomes" id="UP000290900">
    <property type="component" value="Unassembled WGS sequence"/>
</dbReference>
<keyword evidence="2" id="KW-0472">Membrane</keyword>
<accession>A0A448YLU4</accession>
<dbReference type="OrthoDB" id="3997913at2759"/>
<name>A0A448YLU4_BRENA</name>
<keyword evidence="2" id="KW-0812">Transmembrane</keyword>
<feature type="compositionally biased region" description="Low complexity" evidence="1">
    <location>
        <begin position="347"/>
        <end position="361"/>
    </location>
</feature>
<gene>
    <name evidence="3" type="ORF">BRENAR_LOCUS2570</name>
</gene>
<protein>
    <submittedName>
        <fullName evidence="3">DEKNAAC102812</fullName>
    </submittedName>
</protein>
<keyword evidence="4" id="KW-1185">Reference proteome</keyword>
<evidence type="ECO:0000256" key="1">
    <source>
        <dbReference type="SAM" id="MobiDB-lite"/>
    </source>
</evidence>
<proteinExistence type="predicted"/>
<organism evidence="3 4">
    <name type="scientific">Brettanomyces naardenensis</name>
    <name type="common">Yeast</name>
    <dbReference type="NCBI Taxonomy" id="13370"/>
    <lineage>
        <taxon>Eukaryota</taxon>
        <taxon>Fungi</taxon>
        <taxon>Dikarya</taxon>
        <taxon>Ascomycota</taxon>
        <taxon>Saccharomycotina</taxon>
        <taxon>Pichiomycetes</taxon>
        <taxon>Pichiales</taxon>
        <taxon>Pichiaceae</taxon>
        <taxon>Brettanomyces</taxon>
    </lineage>
</organism>
<reference evidence="3 4" key="1">
    <citation type="submission" date="2018-12" db="EMBL/GenBank/DDBJ databases">
        <authorList>
            <person name="Tiukova I."/>
            <person name="Dainat J."/>
        </authorList>
    </citation>
    <scope>NUCLEOTIDE SEQUENCE [LARGE SCALE GENOMIC DNA]</scope>
</reference>
<keyword evidence="2" id="KW-1133">Transmembrane helix</keyword>
<sequence>MFSIITSTAGLAVSIIYPLYRTYGLLSEDKNSQLARQIVENLSGTVNVPKEKMDQLEECIAYWIILSLSYFVGSIQLISLILGMIPFGSFIILYLKVWLVFPIVPLDTGSVQKVSGTYIIYHYYLDKLLQDLCIYINSYTASSKNAYNELIDTYLSPATFLKLDIRGGQQQQQQPSEADAFSRSQSSSLSDTTQRDPASIGRLFSELLWRSDERSEVAGATIPDLPLPVPAKQPAQESDPYSTRILLDSIMTPIGSLTNRIVAMTYAATEPKVSPSSLADDSSSTSLGSTATVDGFELVTDLVDDRKQTPSEATGRSGKNDLPGLVLKTRTTAQPGGAQVSGGPEVASRSMAASSSSRKSSWVLGFRSRTGSDSK</sequence>
<feature type="compositionally biased region" description="Low complexity" evidence="1">
    <location>
        <begin position="274"/>
        <end position="289"/>
    </location>
</feature>
<feature type="region of interest" description="Disordered" evidence="1">
    <location>
        <begin position="270"/>
        <end position="289"/>
    </location>
</feature>